<dbReference type="Proteomes" id="UP000247498">
    <property type="component" value="Unassembled WGS sequence"/>
</dbReference>
<dbReference type="Gene3D" id="3.30.1600.10">
    <property type="entry name" value="SIR2/SIRT2 'Small Domain"/>
    <property type="match status" value="1"/>
</dbReference>
<evidence type="ECO:0000313" key="6">
    <source>
        <dbReference type="EMBL" id="GBF92617.1"/>
    </source>
</evidence>
<protein>
    <recommendedName>
        <fullName evidence="3">NAD-dependent protein deacylase</fullName>
        <ecNumber evidence="3">2.3.1.-</ecNumber>
    </recommendedName>
    <alternativeName>
        <fullName evidence="3">Regulatory protein SIR2 homolog 5</fullName>
    </alternativeName>
</protein>
<accession>A0A2V0P608</accession>
<comment type="subcellular location">
    <subcellularLocation>
        <location evidence="3">Mitochondrion</location>
    </subcellularLocation>
</comment>
<feature type="binding site" evidence="3">
    <location>
        <position position="72"/>
    </location>
    <ligand>
        <name>substrate</name>
    </ligand>
</feature>
<dbReference type="Pfam" id="PF02146">
    <property type="entry name" value="SIR2"/>
    <property type="match status" value="1"/>
</dbReference>
<organism evidence="6 7">
    <name type="scientific">Raphidocelis subcapitata</name>
    <dbReference type="NCBI Taxonomy" id="307507"/>
    <lineage>
        <taxon>Eukaryota</taxon>
        <taxon>Viridiplantae</taxon>
        <taxon>Chlorophyta</taxon>
        <taxon>core chlorophytes</taxon>
        <taxon>Chlorophyceae</taxon>
        <taxon>CS clade</taxon>
        <taxon>Sphaeropleales</taxon>
        <taxon>Selenastraceae</taxon>
        <taxon>Raphidocelis</taxon>
    </lineage>
</organism>
<name>A0A2V0P608_9CHLO</name>
<feature type="binding site" evidence="3">
    <location>
        <position position="260"/>
    </location>
    <ligand>
        <name>NAD(+)</name>
        <dbReference type="ChEBI" id="CHEBI:57540"/>
    </ligand>
</feature>
<proteinExistence type="inferred from homology"/>
<keyword evidence="7" id="KW-1185">Reference proteome</keyword>
<sequence>MQGSDKFARFSALLAKARNIAVLTGAGVSAESGVPTFRGSSGLWRKYDPEMLATPQAFARDPSLVWEFYHYRRAVAAAARPNAAHFALAAFQRRAATEGVSVELITQNVDGLHQAAGSPGVVELHGSVWNVCRASPTGHKAGPCWEDRTQPLVPALEGCGDPNGPGVDIPEEDLPHDAEGRLLRPGVTWFNENLDEAVAERVEKVLDACDLFLIAGTSAVVYPAAGYAPHVAARGKPVVEVNLEPTGNSRVCALTFKGRAGLLLPRLLGVQDDGAVRAAMAATAAQEQPGALKRLRVH</sequence>
<dbReference type="InParanoid" id="A0A2V0P608"/>
<keyword evidence="2 3" id="KW-0520">NAD</keyword>
<keyword evidence="3" id="KW-0496">Mitochondrion</keyword>
<dbReference type="GO" id="GO:0061697">
    <property type="term" value="F:protein-glutaryllysine deglutarylase activity"/>
    <property type="evidence" value="ECO:0007669"/>
    <property type="project" value="RHEA"/>
</dbReference>
<evidence type="ECO:0000313" key="7">
    <source>
        <dbReference type="Proteomes" id="UP000247498"/>
    </source>
</evidence>
<feature type="binding site" evidence="3">
    <location>
        <begin position="216"/>
        <end position="218"/>
    </location>
    <ligand>
        <name>NAD(+)</name>
        <dbReference type="ChEBI" id="CHEBI:57540"/>
    </ligand>
</feature>
<dbReference type="PANTHER" id="PTHR11085:SF13">
    <property type="entry name" value="NAD-DEPENDENT PROTEIN DEACYLASE"/>
    <property type="match status" value="1"/>
</dbReference>
<comment type="catalytic activity">
    <reaction evidence="3">
        <text>N(6)-succinyl-L-lysyl-[protein] + NAD(+) + H2O = 2''-O-succinyl-ADP-D-ribose + nicotinamide + L-lysyl-[protein]</text>
        <dbReference type="Rhea" id="RHEA:47668"/>
        <dbReference type="Rhea" id="RHEA-COMP:9752"/>
        <dbReference type="Rhea" id="RHEA-COMP:11877"/>
        <dbReference type="ChEBI" id="CHEBI:15377"/>
        <dbReference type="ChEBI" id="CHEBI:17154"/>
        <dbReference type="ChEBI" id="CHEBI:29969"/>
        <dbReference type="ChEBI" id="CHEBI:57540"/>
        <dbReference type="ChEBI" id="CHEBI:87830"/>
        <dbReference type="ChEBI" id="CHEBI:87832"/>
    </reaction>
</comment>
<comment type="similarity">
    <text evidence="3">Belongs to the sirtuin family. Class III subfamily.</text>
</comment>
<comment type="caution">
    <text evidence="6">The sequence shown here is derived from an EMBL/GenBank/DDBJ whole genome shotgun (WGS) entry which is preliminary data.</text>
</comment>
<dbReference type="InterPro" id="IPR003000">
    <property type="entry name" value="Sirtuin"/>
</dbReference>
<dbReference type="PANTHER" id="PTHR11085">
    <property type="entry name" value="NAD-DEPENDENT PROTEIN DEACYLASE SIRTUIN-5, MITOCHONDRIAL-RELATED"/>
    <property type="match status" value="1"/>
</dbReference>
<dbReference type="InterPro" id="IPR027546">
    <property type="entry name" value="Sirtuin_class_III"/>
</dbReference>
<feature type="domain" description="Deacetylase sirtuin-type" evidence="5">
    <location>
        <begin position="1"/>
        <end position="276"/>
    </location>
</feature>
<dbReference type="SUPFAM" id="SSF52467">
    <property type="entry name" value="DHS-like NAD/FAD-binding domain"/>
    <property type="match status" value="1"/>
</dbReference>
<evidence type="ECO:0000256" key="4">
    <source>
        <dbReference type="PROSITE-ProRule" id="PRU00236"/>
    </source>
</evidence>
<evidence type="ECO:0000256" key="1">
    <source>
        <dbReference type="ARBA" id="ARBA00022679"/>
    </source>
</evidence>
<dbReference type="GO" id="GO:0017136">
    <property type="term" value="F:histone deacetylase activity, NAD-dependent"/>
    <property type="evidence" value="ECO:0007669"/>
    <property type="project" value="TreeGrafter"/>
</dbReference>
<feature type="active site" description="Proton acceptor" evidence="3">
    <location>
        <position position="125"/>
    </location>
</feature>
<feature type="binding site" evidence="3">
    <location>
        <begin position="242"/>
        <end position="244"/>
    </location>
    <ligand>
        <name>NAD(+)</name>
        <dbReference type="ChEBI" id="CHEBI:57540"/>
    </ligand>
</feature>
<comment type="catalytic activity">
    <reaction evidence="3">
        <text>N(6)-malonyl-L-lysyl-[protein] + NAD(+) + H2O = 2''-O-malonyl-ADP-D-ribose + nicotinamide + L-lysyl-[protein]</text>
        <dbReference type="Rhea" id="RHEA:47672"/>
        <dbReference type="Rhea" id="RHEA-COMP:9752"/>
        <dbReference type="Rhea" id="RHEA-COMP:11878"/>
        <dbReference type="ChEBI" id="CHEBI:15377"/>
        <dbReference type="ChEBI" id="CHEBI:17154"/>
        <dbReference type="ChEBI" id="CHEBI:29969"/>
        <dbReference type="ChEBI" id="CHEBI:57540"/>
        <dbReference type="ChEBI" id="CHEBI:87831"/>
        <dbReference type="ChEBI" id="CHEBI:87833"/>
    </reaction>
</comment>
<evidence type="ECO:0000256" key="3">
    <source>
        <dbReference type="HAMAP-Rule" id="MF_03160"/>
    </source>
</evidence>
<evidence type="ECO:0000256" key="2">
    <source>
        <dbReference type="ARBA" id="ARBA00023027"/>
    </source>
</evidence>
<dbReference type="GO" id="GO:0070403">
    <property type="term" value="F:NAD+ binding"/>
    <property type="evidence" value="ECO:0007669"/>
    <property type="project" value="UniProtKB-UniRule"/>
</dbReference>
<evidence type="ECO:0000259" key="5">
    <source>
        <dbReference type="PROSITE" id="PS50305"/>
    </source>
</evidence>
<dbReference type="InterPro" id="IPR026591">
    <property type="entry name" value="Sirtuin_cat_small_dom_sf"/>
</dbReference>
<dbReference type="HAMAP" id="MF_01121">
    <property type="entry name" value="Sirtuin_ClassIII"/>
    <property type="match status" value="1"/>
</dbReference>
<dbReference type="Gene3D" id="3.40.50.1220">
    <property type="entry name" value="TPP-binding domain"/>
    <property type="match status" value="1"/>
</dbReference>
<feature type="binding site" evidence="3">
    <location>
        <position position="69"/>
    </location>
    <ligand>
        <name>substrate</name>
    </ligand>
</feature>
<dbReference type="STRING" id="307507.A0A2V0P608"/>
<comment type="domain">
    <text evidence="3">In contrast to class I sirtuins, class III sirtuins have only weak deacetylase activity. Difference in substrate specificity is probably due to a larger hydrophobic pocket with 2 residues (Tyr-69 and Arg-72) that bind to malonylated and succinylated substrates and define the specificity.</text>
</comment>
<dbReference type="GO" id="GO:0036055">
    <property type="term" value="F:protein-succinyllysine desuccinylase activity"/>
    <property type="evidence" value="ECO:0007669"/>
    <property type="project" value="UniProtKB-UniRule"/>
</dbReference>
<dbReference type="GO" id="GO:0005739">
    <property type="term" value="C:mitochondrion"/>
    <property type="evidence" value="ECO:0007669"/>
    <property type="project" value="UniProtKB-SubCell"/>
</dbReference>
<dbReference type="EMBL" id="BDRX01000033">
    <property type="protein sequence ID" value="GBF92617.1"/>
    <property type="molecule type" value="Genomic_DNA"/>
</dbReference>
<feature type="binding site" evidence="3">
    <location>
        <begin position="107"/>
        <end position="110"/>
    </location>
    <ligand>
        <name>NAD(+)</name>
        <dbReference type="ChEBI" id="CHEBI:57540"/>
    </ligand>
</feature>
<gene>
    <name evidence="6" type="ORF">Rsub_05231</name>
</gene>
<comment type="catalytic activity">
    <reaction evidence="3">
        <text>N(6)-glutaryl-L-lysyl-[protein] + NAD(+) + H2O = 2''-O-glutaryl-ADP-D-ribose + nicotinamide + L-lysyl-[protein]</text>
        <dbReference type="Rhea" id="RHEA:47664"/>
        <dbReference type="Rhea" id="RHEA-COMP:9752"/>
        <dbReference type="Rhea" id="RHEA-COMP:11875"/>
        <dbReference type="ChEBI" id="CHEBI:15377"/>
        <dbReference type="ChEBI" id="CHEBI:17154"/>
        <dbReference type="ChEBI" id="CHEBI:29969"/>
        <dbReference type="ChEBI" id="CHEBI:57540"/>
        <dbReference type="ChEBI" id="CHEBI:87828"/>
        <dbReference type="ChEBI" id="CHEBI:87829"/>
    </reaction>
</comment>
<comment type="caution">
    <text evidence="3 4">Lacks conserved residue(s) required for the propagation of feature annotation.</text>
</comment>
<dbReference type="EC" id="2.3.1.-" evidence="3"/>
<feature type="binding site" evidence="3">
    <location>
        <begin position="25"/>
        <end position="44"/>
    </location>
    <ligand>
        <name>NAD(+)</name>
        <dbReference type="ChEBI" id="CHEBI:57540"/>
    </ligand>
</feature>
<dbReference type="InterPro" id="IPR029035">
    <property type="entry name" value="DHS-like_NAD/FAD-binding_dom"/>
</dbReference>
<keyword evidence="1 3" id="KW-0808">Transferase</keyword>
<dbReference type="OrthoDB" id="424302at2759"/>
<dbReference type="GO" id="GO:0036054">
    <property type="term" value="F:protein-malonyllysine demalonylase activity"/>
    <property type="evidence" value="ECO:0007669"/>
    <property type="project" value="UniProtKB-UniRule"/>
</dbReference>
<dbReference type="InterPro" id="IPR050134">
    <property type="entry name" value="NAD-dep_sirtuin_deacylases"/>
</dbReference>
<dbReference type="InterPro" id="IPR026590">
    <property type="entry name" value="Ssirtuin_cat_dom"/>
</dbReference>
<dbReference type="AlphaFoldDB" id="A0A2V0P608"/>
<reference evidence="6 7" key="1">
    <citation type="journal article" date="2018" name="Sci. Rep.">
        <title>Raphidocelis subcapitata (=Pseudokirchneriella subcapitata) provides an insight into genome evolution and environmental adaptations in the Sphaeropleales.</title>
        <authorList>
            <person name="Suzuki S."/>
            <person name="Yamaguchi H."/>
            <person name="Nakajima N."/>
            <person name="Kawachi M."/>
        </authorList>
    </citation>
    <scope>NUCLEOTIDE SEQUENCE [LARGE SCALE GENOMIC DNA]</scope>
    <source>
        <strain evidence="6 7">NIES-35</strain>
    </source>
</reference>
<dbReference type="PROSITE" id="PS50305">
    <property type="entry name" value="SIRTUIN"/>
    <property type="match status" value="1"/>
</dbReference>
<dbReference type="GO" id="GO:0005634">
    <property type="term" value="C:nucleus"/>
    <property type="evidence" value="ECO:0007669"/>
    <property type="project" value="TreeGrafter"/>
</dbReference>
<comment type="function">
    <text evidence="3">NAD-dependent lysine demalonylase, desuccinylase and deglutarylase that specifically removes malonyl, succinyl and glutaryl groups on target proteins. Has weak NAD-dependent protein deacetylase activity; however this activity may not be physiologically relevant in vivo.</text>
</comment>